<reference evidence="2 3" key="1">
    <citation type="submission" date="2019-01" db="EMBL/GenBank/DDBJ databases">
        <title>Genome sequencing of the rare red list fungi Fomitopsis rosea.</title>
        <authorList>
            <person name="Buettner E."/>
            <person name="Kellner H."/>
        </authorList>
    </citation>
    <scope>NUCLEOTIDE SEQUENCE [LARGE SCALE GENOMIC DNA]</scope>
    <source>
        <strain evidence="2 3">DSM 105464</strain>
    </source>
</reference>
<dbReference type="EMBL" id="SEKV01000282">
    <property type="protein sequence ID" value="TFY59884.1"/>
    <property type="molecule type" value="Genomic_DNA"/>
</dbReference>
<organism evidence="2 3">
    <name type="scientific">Rhodofomes roseus</name>
    <dbReference type="NCBI Taxonomy" id="34475"/>
    <lineage>
        <taxon>Eukaryota</taxon>
        <taxon>Fungi</taxon>
        <taxon>Dikarya</taxon>
        <taxon>Basidiomycota</taxon>
        <taxon>Agaricomycotina</taxon>
        <taxon>Agaricomycetes</taxon>
        <taxon>Polyporales</taxon>
        <taxon>Rhodofomes</taxon>
    </lineage>
</organism>
<comment type="caution">
    <text evidence="2">The sequence shown here is derived from an EMBL/GenBank/DDBJ whole genome shotgun (WGS) entry which is preliminary data.</text>
</comment>
<dbReference type="InterPro" id="IPR036851">
    <property type="entry name" value="Chloroperoxidase-like_sf"/>
</dbReference>
<evidence type="ECO:0000313" key="2">
    <source>
        <dbReference type="EMBL" id="TFY59884.1"/>
    </source>
</evidence>
<accession>A0A4Y9YBJ5</accession>
<protein>
    <recommendedName>
        <fullName evidence="1">Heme haloperoxidase family profile domain-containing protein</fullName>
    </recommendedName>
</protein>
<proteinExistence type="predicted"/>
<gene>
    <name evidence="2" type="ORF">EVJ58_g5493</name>
</gene>
<feature type="domain" description="Heme haloperoxidase family profile" evidence="1">
    <location>
        <begin position="165"/>
        <end position="277"/>
    </location>
</feature>
<dbReference type="Gene3D" id="1.10.489.10">
    <property type="entry name" value="Chloroperoxidase-like"/>
    <property type="match status" value="1"/>
</dbReference>
<dbReference type="STRING" id="34475.A0A4Y9YBJ5"/>
<evidence type="ECO:0000259" key="1">
    <source>
        <dbReference type="Pfam" id="PF01328"/>
    </source>
</evidence>
<name>A0A4Y9YBJ5_9APHY</name>
<sequence length="434" mass="48494">MGPFVRYIFATRQWELGNPPAMRRSVRSEGMNVRDLQTATCKRRMPPICLGPIAKSASNTSKSPLALKSSNFSMDNVFHLFTFNPSVDKRTGITIEYLAVVMRRYQRGKAYLVAFHGRDYARSALARWSLAAGVKGEAIVGGAVENKQWSRAQRRWAREKLAADPFSWYLTHGGFYLLDQRRKRICLQDLSHHNCIEHNTSLVHPDFEFRDEYAPIEMHLHMLENLMRYSKGGFIMTSNDVARVQVARKAEYTFLMDKMHVEIGRGKMAVVLQLFNNLENYAPSSPSPHSPATHICRLIPSPLPSPSPPPPVSLPGVPNHMLCVFMLKSSSPMAGRPTTASGSCTPCAWPRVFADPYARSSNKTADRKAGRTRAKTIDSAIAALSLRSPLPPQRPAVPALSLRWATSAGSPWTSPLFRRLADDAGHAPEYYDAQ</sequence>
<evidence type="ECO:0000313" key="3">
    <source>
        <dbReference type="Proteomes" id="UP000298390"/>
    </source>
</evidence>
<dbReference type="Pfam" id="PF01328">
    <property type="entry name" value="Peroxidase_2"/>
    <property type="match status" value="1"/>
</dbReference>
<dbReference type="InterPro" id="IPR000028">
    <property type="entry name" value="Chloroperoxidase"/>
</dbReference>
<dbReference type="GO" id="GO:0004601">
    <property type="term" value="F:peroxidase activity"/>
    <property type="evidence" value="ECO:0007669"/>
    <property type="project" value="InterPro"/>
</dbReference>
<dbReference type="Proteomes" id="UP000298390">
    <property type="component" value="Unassembled WGS sequence"/>
</dbReference>
<dbReference type="AlphaFoldDB" id="A0A4Y9YBJ5"/>